<dbReference type="AlphaFoldDB" id="A0A2H6CTD3"/>
<feature type="domain" description="DHHA1" evidence="7">
    <location>
        <begin position="343"/>
        <end position="436"/>
    </location>
</feature>
<dbReference type="Pfam" id="PF17768">
    <property type="entry name" value="RecJ_OB"/>
    <property type="match status" value="1"/>
</dbReference>
<dbReference type="NCBIfam" id="TIGR00644">
    <property type="entry name" value="recJ"/>
    <property type="match status" value="1"/>
</dbReference>
<evidence type="ECO:0000256" key="3">
    <source>
        <dbReference type="ARBA" id="ARBA00022722"/>
    </source>
</evidence>
<proteinExistence type="inferred from homology"/>
<accession>A0A2H6CTD3</accession>
<dbReference type="RefSeq" id="WP_103103452.1">
    <property type="nucleotide sequence ID" value="NZ_BDEC01000038.1"/>
</dbReference>
<dbReference type="GO" id="GO:0003676">
    <property type="term" value="F:nucleic acid binding"/>
    <property type="evidence" value="ECO:0007669"/>
    <property type="project" value="InterPro"/>
</dbReference>
<dbReference type="InterPro" id="IPR003156">
    <property type="entry name" value="DHHA1_dom"/>
</dbReference>
<comment type="caution">
    <text evidence="10">The sequence shown here is derived from an EMBL/GenBank/DDBJ whole genome shotgun (WGS) entry which is preliminary data.</text>
</comment>
<evidence type="ECO:0000256" key="5">
    <source>
        <dbReference type="ARBA" id="ARBA00022839"/>
    </source>
</evidence>
<dbReference type="InterPro" id="IPR001667">
    <property type="entry name" value="DDH_dom"/>
</dbReference>
<dbReference type="EMBL" id="BDEC01000038">
    <property type="protein sequence ID" value="GBD68255.1"/>
    <property type="molecule type" value="Genomic_DNA"/>
</dbReference>
<evidence type="ECO:0000256" key="4">
    <source>
        <dbReference type="ARBA" id="ARBA00022801"/>
    </source>
</evidence>
<evidence type="ECO:0000313" key="10">
    <source>
        <dbReference type="EMBL" id="GBD68255.1"/>
    </source>
</evidence>
<dbReference type="InterPro" id="IPR018779">
    <property type="entry name" value="RecJ_C"/>
</dbReference>
<name>A0A2H6CTD3_TETHA</name>
<evidence type="ECO:0000259" key="6">
    <source>
        <dbReference type="Pfam" id="PF01368"/>
    </source>
</evidence>
<evidence type="ECO:0000256" key="1">
    <source>
        <dbReference type="ARBA" id="ARBA00005915"/>
    </source>
</evidence>
<dbReference type="Gene3D" id="3.10.310.30">
    <property type="match status" value="1"/>
</dbReference>
<dbReference type="GO" id="GO:0006281">
    <property type="term" value="P:DNA repair"/>
    <property type="evidence" value="ECO:0007669"/>
    <property type="project" value="InterPro"/>
</dbReference>
<sequence>MKPANYNWQLPSDVELPEEFIDQLKKEKISSFLGKLLWQRGIQSPQEIATFFHPSLDQLHDPFQLFDMEEAVSRVQQALENEEKILIYGDYDADGITSTSLIKETLELLGADVDYYLPNRFKDGYGPNIEVYKEKITEGVQLILTVDNGVSGHEAIDFANSQNVDVIVTDHHELPQSLPDAYAIIHPRHPEGQYPFGELAGVGVAFKFACALLDEVPTDFLDLVAIGTVADMVSLTDENRALVVFGLEALKQTQRIGLLELLRVSQIRLEEVDESTIGFAIAPRLNALGRLQDPNEAVELLTTFDQEKAAYLSEQLNQVNTQRKAITQEITEEAMQQLSPDKKVQIIAGENWNEGVLGIVAGNIAQKVGKPTIVLTQTQEGLLKGSGRSVDTVNLFKLLDQTRELMTSFGGHHAAVGLSIQKENLSLLIKKVNEILDSNNIQPANQLSVDAVLSLSDVKLQHIEALQNLAPFGMDNPLPYILFKDCSAINTRTVGADGKHLKLSLKDSSEENVEGIGFGFGPDMLEFQSEFIDIVAQLSINEWNHKRIPQIILKDYRINHMQVFDYRSKKHQQNLTFVEPTLFVSFSEKESKKIEERIEHPVVTYKDSQDFLAAIEKTTFNQLVLFNCPIQLEEAKAAIKAAQVSRVFFLCSAKDDAYLDGVGTREQYAKLFHFISKQQQVDVRYKLPVIAQYLAIPEKLLFFMIQVFFDLGFVTITDGIMNQVQDPKPQALTESQAYQKRLNKIKTEEFLLLSDLPSLKSWLAT</sequence>
<keyword evidence="3" id="KW-0540">Nuclease</keyword>
<dbReference type="GO" id="GO:0006310">
    <property type="term" value="P:DNA recombination"/>
    <property type="evidence" value="ECO:0007669"/>
    <property type="project" value="InterPro"/>
</dbReference>
<dbReference type="Pfam" id="PF01368">
    <property type="entry name" value="DHH"/>
    <property type="match status" value="1"/>
</dbReference>
<dbReference type="Pfam" id="PF10141">
    <property type="entry name" value="ssDNA-exonuc_C"/>
    <property type="match status" value="1"/>
</dbReference>
<dbReference type="Proteomes" id="UP000236214">
    <property type="component" value="Unassembled WGS sequence"/>
</dbReference>
<evidence type="ECO:0000256" key="2">
    <source>
        <dbReference type="ARBA" id="ARBA00019841"/>
    </source>
</evidence>
<dbReference type="Gene3D" id="3.90.1640.30">
    <property type="match status" value="1"/>
</dbReference>
<gene>
    <name evidence="10" type="primary">recJ</name>
    <name evidence="10" type="ORF">TEHN7118_1061</name>
</gene>
<keyword evidence="5 10" id="KW-0269">Exonuclease</keyword>
<reference evidence="10 11" key="1">
    <citation type="submission" date="2016-05" db="EMBL/GenBank/DDBJ databases">
        <title>Whole genome sequencing of Tetragenococcus halophilus subsp. halophilus NISL 7118.</title>
        <authorList>
            <person name="Shiwa Y."/>
            <person name="Nishimura I."/>
            <person name="Yoshikawa H."/>
            <person name="Koyama Y."/>
            <person name="Oguma T."/>
        </authorList>
    </citation>
    <scope>NUCLEOTIDE SEQUENCE [LARGE SCALE GENOMIC DNA]</scope>
    <source>
        <strain evidence="10 11">NISL 7118</strain>
    </source>
</reference>
<feature type="domain" description="DDH" evidence="6">
    <location>
        <begin position="84"/>
        <end position="228"/>
    </location>
</feature>
<dbReference type="InterPro" id="IPR004610">
    <property type="entry name" value="RecJ"/>
</dbReference>
<dbReference type="InterPro" id="IPR038763">
    <property type="entry name" value="DHH_sf"/>
</dbReference>
<dbReference type="PANTHER" id="PTHR30255:SF2">
    <property type="entry name" value="SINGLE-STRANDED-DNA-SPECIFIC EXONUCLEASE RECJ"/>
    <property type="match status" value="1"/>
</dbReference>
<protein>
    <recommendedName>
        <fullName evidence="2">Single-stranded-DNA-specific exonuclease RecJ</fullName>
    </recommendedName>
</protein>
<comment type="similarity">
    <text evidence="1">Belongs to the RecJ family.</text>
</comment>
<dbReference type="PANTHER" id="PTHR30255">
    <property type="entry name" value="SINGLE-STRANDED-DNA-SPECIFIC EXONUCLEASE RECJ"/>
    <property type="match status" value="1"/>
</dbReference>
<evidence type="ECO:0000259" key="9">
    <source>
        <dbReference type="Pfam" id="PF17768"/>
    </source>
</evidence>
<dbReference type="Pfam" id="PF02272">
    <property type="entry name" value="DHHA1"/>
    <property type="match status" value="1"/>
</dbReference>
<evidence type="ECO:0000259" key="8">
    <source>
        <dbReference type="Pfam" id="PF10141"/>
    </source>
</evidence>
<evidence type="ECO:0000313" key="11">
    <source>
        <dbReference type="Proteomes" id="UP000236214"/>
    </source>
</evidence>
<feature type="domain" description="Single-stranded-DNA-specific exonuclease RecJ C-terminal" evidence="8">
    <location>
        <begin position="562"/>
        <end position="763"/>
    </location>
</feature>
<feature type="domain" description="RecJ OB" evidence="9">
    <location>
        <begin position="449"/>
        <end position="555"/>
    </location>
</feature>
<keyword evidence="4" id="KW-0378">Hydrolase</keyword>
<evidence type="ECO:0000259" key="7">
    <source>
        <dbReference type="Pfam" id="PF02272"/>
    </source>
</evidence>
<dbReference type="GO" id="GO:0008409">
    <property type="term" value="F:5'-3' exonuclease activity"/>
    <property type="evidence" value="ECO:0007669"/>
    <property type="project" value="InterPro"/>
</dbReference>
<organism evidence="10 11">
    <name type="scientific">Tetragenococcus halophilus subsp. halophilus</name>
    <dbReference type="NCBI Taxonomy" id="1513897"/>
    <lineage>
        <taxon>Bacteria</taxon>
        <taxon>Bacillati</taxon>
        <taxon>Bacillota</taxon>
        <taxon>Bacilli</taxon>
        <taxon>Lactobacillales</taxon>
        <taxon>Enterococcaceae</taxon>
        <taxon>Tetragenococcus</taxon>
    </lineage>
</organism>
<dbReference type="InterPro" id="IPR051673">
    <property type="entry name" value="SSDNA_exonuclease_RecJ"/>
</dbReference>
<dbReference type="SUPFAM" id="SSF64182">
    <property type="entry name" value="DHH phosphoesterases"/>
    <property type="match status" value="1"/>
</dbReference>
<keyword evidence="11" id="KW-1185">Reference proteome</keyword>
<dbReference type="InterPro" id="IPR041122">
    <property type="entry name" value="RecJ_OB"/>
</dbReference>